<dbReference type="EMBL" id="QFXC01000011">
    <property type="protein sequence ID" value="RDH83148.1"/>
    <property type="molecule type" value="Genomic_DNA"/>
</dbReference>
<comment type="caution">
    <text evidence="7">The sequence shown here is derived from an EMBL/GenBank/DDBJ whole genome shotgun (WGS) entry which is preliminary data.</text>
</comment>
<keyword evidence="4" id="KW-0564">Palmitate</keyword>
<organism evidence="7 8">
    <name type="scientific">endosymbiont of Galathealinum brachiosum</name>
    <dbReference type="NCBI Taxonomy" id="2200906"/>
    <lineage>
        <taxon>Bacteria</taxon>
        <taxon>Pseudomonadati</taxon>
        <taxon>Pseudomonadota</taxon>
        <taxon>Gammaproteobacteria</taxon>
        <taxon>sulfur-oxidizing symbionts</taxon>
    </lineage>
</organism>
<dbReference type="Proteomes" id="UP000254266">
    <property type="component" value="Unassembled WGS sequence"/>
</dbReference>
<keyword evidence="2" id="KW-0732">Signal</keyword>
<evidence type="ECO:0000256" key="4">
    <source>
        <dbReference type="ARBA" id="ARBA00023139"/>
    </source>
</evidence>
<comment type="subcellular location">
    <subcellularLocation>
        <location evidence="1">Cell outer membrane</location>
        <topology evidence="1">Lipid-anchor</topology>
    </subcellularLocation>
</comment>
<keyword evidence="3" id="KW-0472">Membrane</keyword>
<gene>
    <name evidence="7" type="ORF">DIZ80_10065</name>
</gene>
<dbReference type="InterPro" id="IPR032831">
    <property type="entry name" value="LptM_cons"/>
</dbReference>
<keyword evidence="6" id="KW-0449">Lipoprotein</keyword>
<evidence type="ECO:0000313" key="7">
    <source>
        <dbReference type="EMBL" id="RDH83148.1"/>
    </source>
</evidence>
<evidence type="ECO:0000256" key="6">
    <source>
        <dbReference type="ARBA" id="ARBA00023288"/>
    </source>
</evidence>
<evidence type="ECO:0000313" key="8">
    <source>
        <dbReference type="Proteomes" id="UP000254266"/>
    </source>
</evidence>
<name>A0A370DE19_9GAMM</name>
<keyword evidence="5" id="KW-0998">Cell outer membrane</keyword>
<keyword evidence="8" id="KW-1185">Reference proteome</keyword>
<dbReference type="AlphaFoldDB" id="A0A370DE19"/>
<sequence length="30" mass="3275">MLFFSGLSGCGKTGPLYLPDETEVNKELVE</sequence>
<dbReference type="NCBIfam" id="NF047847">
    <property type="entry name" value="SS_mature_LptM"/>
    <property type="match status" value="1"/>
</dbReference>
<accession>A0A370DE19</accession>
<evidence type="ECO:0000256" key="5">
    <source>
        <dbReference type="ARBA" id="ARBA00023237"/>
    </source>
</evidence>
<protein>
    <submittedName>
        <fullName evidence="7">Lipopeptide</fullName>
    </submittedName>
</protein>
<reference evidence="7 8" key="1">
    <citation type="journal article" date="2018" name="ISME J.">
        <title>Endosymbiont genomes yield clues of tubeworm success.</title>
        <authorList>
            <person name="Li Y."/>
            <person name="Liles M.R."/>
            <person name="Halanych K.M."/>
        </authorList>
    </citation>
    <scope>NUCLEOTIDE SEQUENCE [LARGE SCALE GENOMIC DNA]</scope>
    <source>
        <strain evidence="7">A1464</strain>
    </source>
</reference>
<evidence type="ECO:0000256" key="2">
    <source>
        <dbReference type="ARBA" id="ARBA00022729"/>
    </source>
</evidence>
<proteinExistence type="predicted"/>
<evidence type="ECO:0000256" key="3">
    <source>
        <dbReference type="ARBA" id="ARBA00023136"/>
    </source>
</evidence>
<evidence type="ECO:0000256" key="1">
    <source>
        <dbReference type="ARBA" id="ARBA00004459"/>
    </source>
</evidence>